<keyword evidence="4" id="KW-1185">Reference proteome</keyword>
<dbReference type="PROSITE" id="PS51029">
    <property type="entry name" value="MADF"/>
    <property type="match status" value="1"/>
</dbReference>
<organism evidence="3 4">
    <name type="scientific">Brassicogethes aeneus</name>
    <name type="common">Rape pollen beetle</name>
    <name type="synonym">Meligethes aeneus</name>
    <dbReference type="NCBI Taxonomy" id="1431903"/>
    <lineage>
        <taxon>Eukaryota</taxon>
        <taxon>Metazoa</taxon>
        <taxon>Ecdysozoa</taxon>
        <taxon>Arthropoda</taxon>
        <taxon>Hexapoda</taxon>
        <taxon>Insecta</taxon>
        <taxon>Pterygota</taxon>
        <taxon>Neoptera</taxon>
        <taxon>Endopterygota</taxon>
        <taxon>Coleoptera</taxon>
        <taxon>Polyphaga</taxon>
        <taxon>Cucujiformia</taxon>
        <taxon>Nitidulidae</taxon>
        <taxon>Meligethinae</taxon>
        <taxon>Brassicogethes</taxon>
    </lineage>
</organism>
<feature type="compositionally biased region" description="Pro residues" evidence="1">
    <location>
        <begin position="155"/>
        <end position="174"/>
    </location>
</feature>
<dbReference type="InterPro" id="IPR039353">
    <property type="entry name" value="TF_Adf1"/>
</dbReference>
<evidence type="ECO:0000313" key="4">
    <source>
        <dbReference type="Proteomes" id="UP001154078"/>
    </source>
</evidence>
<dbReference type="PANTHER" id="PTHR12243:SF67">
    <property type="entry name" value="COREPRESSOR OF PANGOLIN, ISOFORM A-RELATED"/>
    <property type="match status" value="1"/>
</dbReference>
<dbReference type="InterPro" id="IPR006578">
    <property type="entry name" value="MADF-dom"/>
</dbReference>
<name>A0A9P0BHY5_BRAAE</name>
<proteinExistence type="predicted"/>
<dbReference type="AlphaFoldDB" id="A0A9P0BHY5"/>
<evidence type="ECO:0000259" key="2">
    <source>
        <dbReference type="PROSITE" id="PS51029"/>
    </source>
</evidence>
<protein>
    <recommendedName>
        <fullName evidence="2">MADF domain-containing protein</fullName>
    </recommendedName>
</protein>
<reference evidence="3" key="1">
    <citation type="submission" date="2021-12" db="EMBL/GenBank/DDBJ databases">
        <authorList>
            <person name="King R."/>
        </authorList>
    </citation>
    <scope>NUCLEOTIDE SEQUENCE</scope>
</reference>
<dbReference type="SMART" id="SM00595">
    <property type="entry name" value="MADF"/>
    <property type="match status" value="1"/>
</dbReference>
<dbReference type="Pfam" id="PF10545">
    <property type="entry name" value="MADF_DNA_bdg"/>
    <property type="match status" value="1"/>
</dbReference>
<dbReference type="Proteomes" id="UP001154078">
    <property type="component" value="Chromosome 9"/>
</dbReference>
<accession>A0A9P0BHY5</accession>
<feature type="non-terminal residue" evidence="3">
    <location>
        <position position="1"/>
    </location>
</feature>
<dbReference type="EMBL" id="OV121140">
    <property type="protein sequence ID" value="CAH0563643.1"/>
    <property type="molecule type" value="Genomic_DNA"/>
</dbReference>
<feature type="domain" description="MADF" evidence="2">
    <location>
        <begin position="8"/>
        <end position="95"/>
    </location>
</feature>
<evidence type="ECO:0000256" key="1">
    <source>
        <dbReference type="SAM" id="MobiDB-lite"/>
    </source>
</evidence>
<dbReference type="OrthoDB" id="8188516at2759"/>
<evidence type="ECO:0000313" key="3">
    <source>
        <dbReference type="EMBL" id="CAH0563643.1"/>
    </source>
</evidence>
<sequence length="248" mass="28671">ITDFNYPLLIELVQSHPHLYDKSLVDFKDDLVRSKTNRKIAKILEVTEAEVVQKWKNLRDRYTREKKKIIRSGSEASTNQWPYLKQMSFLDRFIRQRNSFKRSISPKPRSRSRSSLRSIAPVPQPFELVYLSNSSNSSIHSSPPSPRSRSESPSVPLPKPPTLSPQLTPEPPQYVPKERVEKNINIKKGDEFELLALAQNLANDLKSGRREKTSNQLFGEYLGNRLDDLPLDKAQELRKTMFLLLETN</sequence>
<dbReference type="PANTHER" id="PTHR12243">
    <property type="entry name" value="MADF DOMAIN TRANSCRIPTION FACTOR"/>
    <property type="match status" value="1"/>
</dbReference>
<gene>
    <name evidence="3" type="ORF">MELIAE_LOCUS12408</name>
</gene>
<feature type="region of interest" description="Disordered" evidence="1">
    <location>
        <begin position="134"/>
        <end position="177"/>
    </location>
</feature>